<keyword evidence="9" id="KW-0830">Ubiquinone</keyword>
<sequence length="117" mass="14014">MILMLMIFMFILIIVTLMIMISIILSKKTNNNKEKLSPFECGFDPKSLARLPFSMHFFMITIIFLIFDVEICLIMPMIVLSKISKMINWFYTSIFFMIILLMGLYYEWKLKMLNWTN</sequence>
<feature type="transmembrane region" description="Helical" evidence="9">
    <location>
        <begin position="86"/>
        <end position="106"/>
    </location>
</feature>
<evidence type="ECO:0000256" key="1">
    <source>
        <dbReference type="ARBA" id="ARBA00004370"/>
    </source>
</evidence>
<comment type="similarity">
    <text evidence="2 9">Belongs to the complex I subunit 3 family.</text>
</comment>
<keyword evidence="9" id="KW-0679">Respiratory chain</keyword>
<dbReference type="GO" id="GO:0030964">
    <property type="term" value="C:NADH dehydrogenase complex"/>
    <property type="evidence" value="ECO:0007669"/>
    <property type="project" value="TreeGrafter"/>
</dbReference>
<name>A0A7D7ACX0_9NEOP</name>
<evidence type="ECO:0000313" key="10">
    <source>
        <dbReference type="EMBL" id="QLY89681.1"/>
    </source>
</evidence>
<dbReference type="EMBL" id="MT584159">
    <property type="protein sequence ID" value="QLY89681.1"/>
    <property type="molecule type" value="Genomic_DNA"/>
</dbReference>
<organism evidence="10">
    <name type="scientific">Brachycentrus subnubilus</name>
    <dbReference type="NCBI Taxonomy" id="446424"/>
    <lineage>
        <taxon>Eukaryota</taxon>
        <taxon>Metazoa</taxon>
        <taxon>Ecdysozoa</taxon>
        <taxon>Arthropoda</taxon>
        <taxon>Hexapoda</taxon>
        <taxon>Insecta</taxon>
        <taxon>Pterygota</taxon>
        <taxon>Neoptera</taxon>
        <taxon>Endopterygota</taxon>
        <taxon>Trichoptera</taxon>
        <taxon>Integripalpia</taxon>
        <taxon>Plenitentoria</taxon>
        <taxon>Phryganeoidea</taxon>
        <taxon>Brachycentridae</taxon>
        <taxon>Brachycentrus</taxon>
    </lineage>
</organism>
<keyword evidence="9" id="KW-1278">Translocase</keyword>
<dbReference type="AlphaFoldDB" id="A0A7D7ACX0"/>
<keyword evidence="9" id="KW-0249">Electron transport</keyword>
<dbReference type="Gene3D" id="1.20.58.1610">
    <property type="entry name" value="NADH:ubiquinone/plastoquinone oxidoreductase, chain 3"/>
    <property type="match status" value="1"/>
</dbReference>
<accession>A0A7D7ACX0</accession>
<gene>
    <name evidence="10" type="primary">nad3</name>
</gene>
<keyword evidence="9 10" id="KW-0496">Mitochondrion</keyword>
<dbReference type="InterPro" id="IPR000440">
    <property type="entry name" value="NADH_UbQ/plastoQ_OxRdtase_su3"/>
</dbReference>
<reference evidence="10" key="1">
    <citation type="submission" date="2020-06" db="EMBL/GenBank/DDBJ databases">
        <title>DNAmark Project.</title>
        <authorList>
            <person name="Leerhoei F."/>
        </authorList>
    </citation>
    <scope>NUCLEOTIDE SEQUENCE</scope>
    <source>
        <strain evidence="10">DM1312</strain>
    </source>
</reference>
<dbReference type="PANTHER" id="PTHR11058">
    <property type="entry name" value="NADH-UBIQUINONE OXIDOREDUCTASE CHAIN 3"/>
    <property type="match status" value="1"/>
</dbReference>
<evidence type="ECO:0000256" key="3">
    <source>
        <dbReference type="ARBA" id="ARBA00021007"/>
    </source>
</evidence>
<proteinExistence type="inferred from homology"/>
<dbReference type="PANTHER" id="PTHR11058:SF9">
    <property type="entry name" value="NADH-UBIQUINONE OXIDOREDUCTASE CHAIN 3"/>
    <property type="match status" value="1"/>
</dbReference>
<comment type="catalytic activity">
    <reaction evidence="8 9">
        <text>a ubiquinone + NADH + 5 H(+)(in) = a ubiquinol + NAD(+) + 4 H(+)(out)</text>
        <dbReference type="Rhea" id="RHEA:29091"/>
        <dbReference type="Rhea" id="RHEA-COMP:9565"/>
        <dbReference type="Rhea" id="RHEA-COMP:9566"/>
        <dbReference type="ChEBI" id="CHEBI:15378"/>
        <dbReference type="ChEBI" id="CHEBI:16389"/>
        <dbReference type="ChEBI" id="CHEBI:17976"/>
        <dbReference type="ChEBI" id="CHEBI:57540"/>
        <dbReference type="ChEBI" id="CHEBI:57945"/>
        <dbReference type="EC" id="7.1.1.2"/>
    </reaction>
</comment>
<keyword evidence="6 9" id="KW-1133">Transmembrane helix</keyword>
<evidence type="ECO:0000256" key="6">
    <source>
        <dbReference type="ARBA" id="ARBA00022989"/>
    </source>
</evidence>
<evidence type="ECO:0000256" key="8">
    <source>
        <dbReference type="ARBA" id="ARBA00049551"/>
    </source>
</evidence>
<protein>
    <recommendedName>
        <fullName evidence="3 9">NADH-ubiquinone oxidoreductase chain 3</fullName>
        <ecNumber evidence="9">7.1.1.2</ecNumber>
    </recommendedName>
</protein>
<dbReference type="EC" id="7.1.1.2" evidence="9"/>
<keyword evidence="9" id="KW-0520">NAD</keyword>
<evidence type="ECO:0000256" key="4">
    <source>
        <dbReference type="ARBA" id="ARBA00022448"/>
    </source>
</evidence>
<dbReference type="GO" id="GO:0008137">
    <property type="term" value="F:NADH dehydrogenase (ubiquinone) activity"/>
    <property type="evidence" value="ECO:0007669"/>
    <property type="project" value="UniProtKB-UniRule"/>
</dbReference>
<keyword evidence="4 9" id="KW-0813">Transport</keyword>
<dbReference type="InterPro" id="IPR038430">
    <property type="entry name" value="NDAH_ubi_oxred_su3_sf"/>
</dbReference>
<keyword evidence="7 9" id="KW-0472">Membrane</keyword>
<evidence type="ECO:0000256" key="2">
    <source>
        <dbReference type="ARBA" id="ARBA00008472"/>
    </source>
</evidence>
<evidence type="ECO:0000256" key="7">
    <source>
        <dbReference type="ARBA" id="ARBA00023136"/>
    </source>
</evidence>
<keyword evidence="5 9" id="KW-0812">Transmembrane</keyword>
<feature type="transmembrane region" description="Helical" evidence="9">
    <location>
        <begin position="57"/>
        <end position="80"/>
    </location>
</feature>
<evidence type="ECO:0000256" key="9">
    <source>
        <dbReference type="RuleBase" id="RU003640"/>
    </source>
</evidence>
<feature type="transmembrane region" description="Helical" evidence="9">
    <location>
        <begin position="6"/>
        <end position="25"/>
    </location>
</feature>
<comment type="subcellular location">
    <subcellularLocation>
        <location evidence="1">Membrane</location>
    </subcellularLocation>
    <subcellularLocation>
        <location evidence="9">Mitochondrion membrane</location>
        <topology evidence="9">Multi-pass membrane protein</topology>
    </subcellularLocation>
</comment>
<geneLocation type="mitochondrion" evidence="10"/>
<evidence type="ECO:0000256" key="5">
    <source>
        <dbReference type="ARBA" id="ARBA00022692"/>
    </source>
</evidence>
<comment type="function">
    <text evidence="9">Core subunit of the mitochondrial membrane respiratory chain NADH dehydrogenase (Complex I) which catalyzes electron transfer from NADH through the respiratory chain, using ubiquinone as an electron acceptor. Essential for the catalytic activity of complex I.</text>
</comment>
<dbReference type="GO" id="GO:0031966">
    <property type="term" value="C:mitochondrial membrane"/>
    <property type="evidence" value="ECO:0007669"/>
    <property type="project" value="UniProtKB-SubCell"/>
</dbReference>
<dbReference type="Pfam" id="PF00507">
    <property type="entry name" value="Oxidored_q4"/>
    <property type="match status" value="1"/>
</dbReference>